<dbReference type="SMART" id="SM00342">
    <property type="entry name" value="HTH_ARAC"/>
    <property type="match status" value="1"/>
</dbReference>
<keyword evidence="1" id="KW-0805">Transcription regulation</keyword>
<evidence type="ECO:0000313" key="7">
    <source>
        <dbReference type="Proteomes" id="UP000429229"/>
    </source>
</evidence>
<gene>
    <name evidence="6" type="ORF">GRI68_13110</name>
</gene>
<feature type="domain" description="HTH araC/xylS-type" evidence="5">
    <location>
        <begin position="189"/>
        <end position="286"/>
    </location>
</feature>
<protein>
    <submittedName>
        <fullName evidence="6">Helix-turn-helix domain-containing protein</fullName>
    </submittedName>
</protein>
<dbReference type="InterPro" id="IPR050204">
    <property type="entry name" value="AraC_XylS_family_regulators"/>
</dbReference>
<dbReference type="EMBL" id="WTYR01000001">
    <property type="protein sequence ID" value="MXP11121.1"/>
    <property type="molecule type" value="Genomic_DNA"/>
</dbReference>
<evidence type="ECO:0000256" key="1">
    <source>
        <dbReference type="ARBA" id="ARBA00023015"/>
    </source>
</evidence>
<feature type="region of interest" description="Disordered" evidence="4">
    <location>
        <begin position="1"/>
        <end position="47"/>
    </location>
</feature>
<keyword evidence="7" id="KW-1185">Reference proteome</keyword>
<dbReference type="GO" id="GO:0003700">
    <property type="term" value="F:DNA-binding transcription factor activity"/>
    <property type="evidence" value="ECO:0007669"/>
    <property type="project" value="InterPro"/>
</dbReference>
<reference evidence="6 7" key="1">
    <citation type="submission" date="2019-12" db="EMBL/GenBank/DDBJ databases">
        <title>Genomic-based taxomic classification of the family Erythrobacteraceae.</title>
        <authorList>
            <person name="Xu L."/>
        </authorList>
    </citation>
    <scope>NUCLEOTIDE SEQUENCE [LARGE SCALE GENOMIC DNA]</scope>
    <source>
        <strain evidence="6 7">LMG 29519</strain>
    </source>
</reference>
<dbReference type="Pfam" id="PF12833">
    <property type="entry name" value="HTH_18"/>
    <property type="match status" value="1"/>
</dbReference>
<dbReference type="InterPro" id="IPR018060">
    <property type="entry name" value="HTH_AraC"/>
</dbReference>
<keyword evidence="2" id="KW-0238">DNA-binding</keyword>
<dbReference type="PANTHER" id="PTHR46796">
    <property type="entry name" value="HTH-TYPE TRANSCRIPTIONAL ACTIVATOR RHAS-RELATED"/>
    <property type="match status" value="1"/>
</dbReference>
<evidence type="ECO:0000313" key="6">
    <source>
        <dbReference type="EMBL" id="MXP11121.1"/>
    </source>
</evidence>
<dbReference type="AlphaFoldDB" id="A0A6I4UA23"/>
<dbReference type="OrthoDB" id="7421586at2"/>
<accession>A0A6I4UA23</accession>
<dbReference type="Gene3D" id="1.10.10.60">
    <property type="entry name" value="Homeodomain-like"/>
    <property type="match status" value="1"/>
</dbReference>
<evidence type="ECO:0000256" key="2">
    <source>
        <dbReference type="ARBA" id="ARBA00023125"/>
    </source>
</evidence>
<dbReference type="Proteomes" id="UP000429229">
    <property type="component" value="Unassembled WGS sequence"/>
</dbReference>
<proteinExistence type="predicted"/>
<keyword evidence="3" id="KW-0804">Transcription</keyword>
<dbReference type="RefSeq" id="WP_160617684.1">
    <property type="nucleotide sequence ID" value="NZ_WTYR01000001.1"/>
</dbReference>
<dbReference type="PROSITE" id="PS01124">
    <property type="entry name" value="HTH_ARAC_FAMILY_2"/>
    <property type="match status" value="1"/>
</dbReference>
<comment type="caution">
    <text evidence="6">The sequence shown here is derived from an EMBL/GenBank/DDBJ whole genome shotgun (WGS) entry which is preliminary data.</text>
</comment>
<dbReference type="SUPFAM" id="SSF46689">
    <property type="entry name" value="Homeodomain-like"/>
    <property type="match status" value="1"/>
</dbReference>
<dbReference type="InterPro" id="IPR009057">
    <property type="entry name" value="Homeodomain-like_sf"/>
</dbReference>
<evidence type="ECO:0000256" key="3">
    <source>
        <dbReference type="ARBA" id="ARBA00023163"/>
    </source>
</evidence>
<sequence>MADRSGASVEPLLDRLRQPAMPSGSMDADRSSAPLARRPGEIWGERSRRQSSRGVDFAVYDAIDIEIEPHCHEDRHLIFLMSGQYITSAQGAPPVCATPVLVDNPAGTSHRDRFLGSTGRFLAINIDPALSWEGPATVRRDRTTLARMTALIEDLEFARPTLAVEELAAGLTEREPSPAPAKIPAWLARSWDLVMEEDIAAIDLDRVAREADIHPVHVARSFRRLCGRTAGQLLRDRQFEDACRMLARDNTPLVEIALALGFCDQAHFTNVFCRRAGVSPGAWRKRMRDV</sequence>
<evidence type="ECO:0000259" key="5">
    <source>
        <dbReference type="PROSITE" id="PS01124"/>
    </source>
</evidence>
<evidence type="ECO:0000256" key="4">
    <source>
        <dbReference type="SAM" id="MobiDB-lite"/>
    </source>
</evidence>
<dbReference type="GO" id="GO:0043565">
    <property type="term" value="F:sequence-specific DNA binding"/>
    <property type="evidence" value="ECO:0007669"/>
    <property type="project" value="InterPro"/>
</dbReference>
<feature type="compositionally biased region" description="Basic and acidic residues" evidence="4">
    <location>
        <begin position="38"/>
        <end position="47"/>
    </location>
</feature>
<organism evidence="6 7">
    <name type="scientific">Alteriqipengyuania halimionae</name>
    <dbReference type="NCBI Taxonomy" id="1926630"/>
    <lineage>
        <taxon>Bacteria</taxon>
        <taxon>Pseudomonadati</taxon>
        <taxon>Pseudomonadota</taxon>
        <taxon>Alphaproteobacteria</taxon>
        <taxon>Sphingomonadales</taxon>
        <taxon>Erythrobacteraceae</taxon>
        <taxon>Alteriqipengyuania</taxon>
    </lineage>
</organism>
<name>A0A6I4UA23_9SPHN</name>